<evidence type="ECO:0000256" key="1">
    <source>
        <dbReference type="ARBA" id="ARBA00004442"/>
    </source>
</evidence>
<dbReference type="InterPro" id="IPR033985">
    <property type="entry name" value="SusD-like_N"/>
</dbReference>
<dbReference type="Proteomes" id="UP000478546">
    <property type="component" value="Unassembled WGS sequence"/>
</dbReference>
<comment type="caution">
    <text evidence="8">The sequence shown here is derived from an EMBL/GenBank/DDBJ whole genome shotgun (WGS) entry which is preliminary data.</text>
</comment>
<evidence type="ECO:0000256" key="5">
    <source>
        <dbReference type="ARBA" id="ARBA00023237"/>
    </source>
</evidence>
<feature type="domain" description="SusD-like N-terminal" evidence="7">
    <location>
        <begin position="25"/>
        <end position="237"/>
    </location>
</feature>
<protein>
    <submittedName>
        <fullName evidence="8">RagB/SusD family nutrient uptake outer membrane protein</fullName>
    </submittedName>
</protein>
<comment type="similarity">
    <text evidence="2">Belongs to the SusD family.</text>
</comment>
<evidence type="ECO:0000259" key="7">
    <source>
        <dbReference type="Pfam" id="PF14322"/>
    </source>
</evidence>
<keyword evidence="4" id="KW-0472">Membrane</keyword>
<dbReference type="Gene3D" id="1.25.40.390">
    <property type="match status" value="1"/>
</dbReference>
<gene>
    <name evidence="8" type="ORF">GWO68_09160</name>
</gene>
<proteinExistence type="inferred from homology"/>
<dbReference type="CDD" id="cd08977">
    <property type="entry name" value="SusD"/>
    <property type="match status" value="1"/>
</dbReference>
<evidence type="ECO:0000256" key="2">
    <source>
        <dbReference type="ARBA" id="ARBA00006275"/>
    </source>
</evidence>
<dbReference type="PROSITE" id="PS51257">
    <property type="entry name" value="PROKAR_LIPOPROTEIN"/>
    <property type="match status" value="1"/>
</dbReference>
<sequence>MRNIFKKALPLALSVLMLTGCEKEYLDTTPYSDAPEELVFGTTDGATVALNGIFRFMWASEDHDKFGQKAMDITMDYMGNDMFTPVRGYGWFVADYNLSSITTTTDASRSGYTWRHYYRIIFNANKIIANIDDATGPQADKEYLKGNALALRAYAYYYLINLYQHTYKGHENAPGVPLYTEPVHAVGKGRGTVKEVYDQIIADLKQAETLLEGKAKKVTPSHIDSKVVKGLYARVALQMEDYATAAVKANEARAGRAPMSATLYNNGFGIANAEWIWGLQIPNDQATIYASFFSHMDNTVGGYAGLGSTKLITKELYDQIPATDIRKGLFKNPIPNPKPTDWQNYTAFKFRKPDAKTWTGDYVMMRASEMYLIEAEALARLNRGAEAIPVLEALVKARNSAYVLPVAAATDNQALINEILLQRRIELWGEGFSLLDMKRLNKGLNRIAGDPVNGEHAAGLAVVLQRSITDPQYLFRIPQTEIDANDELTESDQNP</sequence>
<dbReference type="RefSeq" id="WP_162346150.1">
    <property type="nucleotide sequence ID" value="NZ_JAAEAA010000010.1"/>
</dbReference>
<keyword evidence="9" id="KW-1185">Reference proteome</keyword>
<dbReference type="Pfam" id="PF14322">
    <property type="entry name" value="SusD-like_3"/>
    <property type="match status" value="1"/>
</dbReference>
<organism evidence="8 9">
    <name type="scientific">Pontibacter fetidus</name>
    <dbReference type="NCBI Taxonomy" id="2700082"/>
    <lineage>
        <taxon>Bacteria</taxon>
        <taxon>Pseudomonadati</taxon>
        <taxon>Bacteroidota</taxon>
        <taxon>Cytophagia</taxon>
        <taxon>Cytophagales</taxon>
        <taxon>Hymenobacteraceae</taxon>
        <taxon>Pontibacter</taxon>
    </lineage>
</organism>
<keyword evidence="5" id="KW-0998">Cell outer membrane</keyword>
<name>A0A6B2GYX3_9BACT</name>
<feature type="domain" description="RagB/SusD" evidence="6">
    <location>
        <begin position="349"/>
        <end position="495"/>
    </location>
</feature>
<comment type="subcellular location">
    <subcellularLocation>
        <location evidence="1">Cell outer membrane</location>
    </subcellularLocation>
</comment>
<dbReference type="AlphaFoldDB" id="A0A6B2GYX3"/>
<reference evidence="8 9" key="1">
    <citation type="submission" date="2020-01" db="EMBL/GenBank/DDBJ databases">
        <authorList>
            <person name="Kim M.K."/>
        </authorList>
    </citation>
    <scope>NUCLEOTIDE SEQUENCE [LARGE SCALE GENOMIC DNA]</scope>
    <source>
        <strain evidence="8 9">BT213</strain>
    </source>
</reference>
<evidence type="ECO:0000259" key="6">
    <source>
        <dbReference type="Pfam" id="PF07980"/>
    </source>
</evidence>
<keyword evidence="3" id="KW-0732">Signal</keyword>
<accession>A0A6B2GYX3</accession>
<evidence type="ECO:0000313" key="8">
    <source>
        <dbReference type="EMBL" id="NDK56085.1"/>
    </source>
</evidence>
<dbReference type="EMBL" id="JAAEAA010000010">
    <property type="protein sequence ID" value="NDK56085.1"/>
    <property type="molecule type" value="Genomic_DNA"/>
</dbReference>
<dbReference type="Pfam" id="PF07980">
    <property type="entry name" value="SusD_RagB"/>
    <property type="match status" value="1"/>
</dbReference>
<evidence type="ECO:0000256" key="4">
    <source>
        <dbReference type="ARBA" id="ARBA00023136"/>
    </source>
</evidence>
<dbReference type="InterPro" id="IPR011990">
    <property type="entry name" value="TPR-like_helical_dom_sf"/>
</dbReference>
<evidence type="ECO:0000313" key="9">
    <source>
        <dbReference type="Proteomes" id="UP000478546"/>
    </source>
</evidence>
<dbReference type="InterPro" id="IPR012944">
    <property type="entry name" value="SusD_RagB_dom"/>
</dbReference>
<dbReference type="GO" id="GO:0009279">
    <property type="term" value="C:cell outer membrane"/>
    <property type="evidence" value="ECO:0007669"/>
    <property type="project" value="UniProtKB-SubCell"/>
</dbReference>
<evidence type="ECO:0000256" key="3">
    <source>
        <dbReference type="ARBA" id="ARBA00022729"/>
    </source>
</evidence>
<dbReference type="SUPFAM" id="SSF48452">
    <property type="entry name" value="TPR-like"/>
    <property type="match status" value="1"/>
</dbReference>